<dbReference type="InParanoid" id="D8R4S0"/>
<evidence type="ECO:0000313" key="1">
    <source>
        <dbReference type="EMBL" id="EFJ33519.1"/>
    </source>
</evidence>
<proteinExistence type="predicted"/>
<reference evidence="1 2" key="1">
    <citation type="journal article" date="2011" name="Science">
        <title>The Selaginella genome identifies genetic changes associated with the evolution of vascular plants.</title>
        <authorList>
            <person name="Banks J.A."/>
            <person name="Nishiyama T."/>
            <person name="Hasebe M."/>
            <person name="Bowman J.L."/>
            <person name="Gribskov M."/>
            <person name="dePamphilis C."/>
            <person name="Albert V.A."/>
            <person name="Aono N."/>
            <person name="Aoyama T."/>
            <person name="Ambrose B.A."/>
            <person name="Ashton N.W."/>
            <person name="Axtell M.J."/>
            <person name="Barker E."/>
            <person name="Barker M.S."/>
            <person name="Bennetzen J.L."/>
            <person name="Bonawitz N.D."/>
            <person name="Chapple C."/>
            <person name="Cheng C."/>
            <person name="Correa L.G."/>
            <person name="Dacre M."/>
            <person name="DeBarry J."/>
            <person name="Dreyer I."/>
            <person name="Elias M."/>
            <person name="Engstrom E.M."/>
            <person name="Estelle M."/>
            <person name="Feng L."/>
            <person name="Finet C."/>
            <person name="Floyd S.K."/>
            <person name="Frommer W.B."/>
            <person name="Fujita T."/>
            <person name="Gramzow L."/>
            <person name="Gutensohn M."/>
            <person name="Harholt J."/>
            <person name="Hattori M."/>
            <person name="Heyl A."/>
            <person name="Hirai T."/>
            <person name="Hiwatashi Y."/>
            <person name="Ishikawa M."/>
            <person name="Iwata M."/>
            <person name="Karol K.G."/>
            <person name="Koehler B."/>
            <person name="Kolukisaoglu U."/>
            <person name="Kubo M."/>
            <person name="Kurata T."/>
            <person name="Lalonde S."/>
            <person name="Li K."/>
            <person name="Li Y."/>
            <person name="Litt A."/>
            <person name="Lyons E."/>
            <person name="Manning G."/>
            <person name="Maruyama T."/>
            <person name="Michael T.P."/>
            <person name="Mikami K."/>
            <person name="Miyazaki S."/>
            <person name="Morinaga S."/>
            <person name="Murata T."/>
            <person name="Mueller-Roeber B."/>
            <person name="Nelson D.R."/>
            <person name="Obara M."/>
            <person name="Oguri Y."/>
            <person name="Olmstead R.G."/>
            <person name="Onodera N."/>
            <person name="Petersen B.L."/>
            <person name="Pils B."/>
            <person name="Prigge M."/>
            <person name="Rensing S.A."/>
            <person name="Riano-Pachon D.M."/>
            <person name="Roberts A.W."/>
            <person name="Sato Y."/>
            <person name="Scheller H.V."/>
            <person name="Schulz B."/>
            <person name="Schulz C."/>
            <person name="Shakirov E.V."/>
            <person name="Shibagaki N."/>
            <person name="Shinohara N."/>
            <person name="Shippen D.E."/>
            <person name="Soerensen I."/>
            <person name="Sotooka R."/>
            <person name="Sugimoto N."/>
            <person name="Sugita M."/>
            <person name="Sumikawa N."/>
            <person name="Tanurdzic M."/>
            <person name="Theissen G."/>
            <person name="Ulvskov P."/>
            <person name="Wakazuki S."/>
            <person name="Weng J.K."/>
            <person name="Willats W.W."/>
            <person name="Wipf D."/>
            <person name="Wolf P.G."/>
            <person name="Yang L."/>
            <person name="Zimmer A.D."/>
            <person name="Zhu Q."/>
            <person name="Mitros T."/>
            <person name="Hellsten U."/>
            <person name="Loque D."/>
            <person name="Otillar R."/>
            <person name="Salamov A."/>
            <person name="Schmutz J."/>
            <person name="Shapiro H."/>
            <person name="Lindquist E."/>
            <person name="Lucas S."/>
            <person name="Rokhsar D."/>
            <person name="Grigoriev I.V."/>
        </authorList>
    </citation>
    <scope>NUCLEOTIDE SEQUENCE [LARGE SCALE GENOMIC DNA]</scope>
</reference>
<gene>
    <name evidence="1" type="ORF">SELMODRAFT_407353</name>
</gene>
<dbReference type="KEGG" id="smo:SELMODRAFT_407353"/>
<name>D8R4S0_SELML</name>
<dbReference type="HOGENOM" id="CLU_1236826_0_0_1"/>
<sequence length="224" mass="25474">MAQESATHKCWRSSHCSETTEKELQRQQRPRTYMHPTTWRLHEAPCRVAALLLNLRQEDSVSLLLPRQRVLPSLSLLPTLNRLIDRSFLIKHNITMAFTYTLTRSKQQKGFTNEGRPAAYPNLNQSVCALLAHGQHCGPRQAWPAKELHTINCLCFHQWHRLLHLGVICCKAAHKYGLPEGPCNDICVQLLLHHTAQRVRGGSAIPLEERDFHILGVGNCGTPF</sequence>
<protein>
    <submittedName>
        <fullName evidence="1">Uncharacterized protein</fullName>
    </submittedName>
</protein>
<dbReference type="Proteomes" id="UP000001514">
    <property type="component" value="Unassembled WGS sequence"/>
</dbReference>
<dbReference type="EMBL" id="GL377571">
    <property type="protein sequence ID" value="EFJ33519.1"/>
    <property type="molecule type" value="Genomic_DNA"/>
</dbReference>
<organism evidence="2">
    <name type="scientific">Selaginella moellendorffii</name>
    <name type="common">Spikemoss</name>
    <dbReference type="NCBI Taxonomy" id="88036"/>
    <lineage>
        <taxon>Eukaryota</taxon>
        <taxon>Viridiplantae</taxon>
        <taxon>Streptophyta</taxon>
        <taxon>Embryophyta</taxon>
        <taxon>Tracheophyta</taxon>
        <taxon>Lycopodiopsida</taxon>
        <taxon>Selaginellales</taxon>
        <taxon>Selaginellaceae</taxon>
        <taxon>Selaginella</taxon>
    </lineage>
</organism>
<evidence type="ECO:0000313" key="2">
    <source>
        <dbReference type="Proteomes" id="UP000001514"/>
    </source>
</evidence>
<keyword evidence="2" id="KW-1185">Reference proteome</keyword>
<dbReference type="AlphaFoldDB" id="D8R4S0"/>
<dbReference type="Gramene" id="EFJ33519">
    <property type="protein sequence ID" value="EFJ33519"/>
    <property type="gene ID" value="SELMODRAFT_407353"/>
</dbReference>
<accession>D8R4S0</accession>